<reference evidence="2" key="1">
    <citation type="journal article" date="2020" name="Nature">
        <title>Giant virus diversity and host interactions through global metagenomics.</title>
        <authorList>
            <person name="Schulz F."/>
            <person name="Roux S."/>
            <person name="Paez-Espino D."/>
            <person name="Jungbluth S."/>
            <person name="Walsh D.A."/>
            <person name="Denef V.J."/>
            <person name="McMahon K.D."/>
            <person name="Konstantinidis K.T."/>
            <person name="Eloe-Fadrosh E.A."/>
            <person name="Kyrpides N.C."/>
            <person name="Woyke T."/>
        </authorList>
    </citation>
    <scope>NUCLEOTIDE SEQUENCE</scope>
    <source>
        <strain evidence="2">GVMAG-M-3300017989-17</strain>
    </source>
</reference>
<name>A0A6C0BNU8_9ZZZZ</name>
<sequence length="369" mass="41477">MSSSQWRPRQQQVQQQWQQPQQPVQQQYYNAQQVQYQQPQQQASYQQHQTSYQQYQQQPQVQQIQQQVQQYQQPPVQSPGAPQLDPQVHQQYMSFLQHATSAQFKPIKLYALMNDTTCMSCIQMVRANSDLDTQVEVVDAAPVQNRPPWLKGVPSLIDEKGQFFLGPECVMWIKYRNSQTLAGINETTGTTQVMAGAPAAVDGAAGMSGSLGMASFVPQQMISDRDLLNSIDGNKAAQRFENFMTARSQMPSIAPPPNYHPPQVAGGPGGAGGGQPQIPQLPAQYQPQQVGRGGAADQLNQMMEAVQNDRNALLNRAHVPHHMQQQKMGWNPIQTQKIERPNQSDQLNQQLAALQQQRDNIQVPMRQFQ</sequence>
<feature type="compositionally biased region" description="Gly residues" evidence="1">
    <location>
        <begin position="266"/>
        <end position="275"/>
    </location>
</feature>
<feature type="region of interest" description="Disordered" evidence="1">
    <location>
        <begin position="249"/>
        <end position="294"/>
    </location>
</feature>
<proteinExistence type="predicted"/>
<dbReference type="AlphaFoldDB" id="A0A6C0BNU8"/>
<accession>A0A6C0BNU8</accession>
<protein>
    <submittedName>
        <fullName evidence="2">Uncharacterized protein</fullName>
    </submittedName>
</protein>
<evidence type="ECO:0000256" key="1">
    <source>
        <dbReference type="SAM" id="MobiDB-lite"/>
    </source>
</evidence>
<evidence type="ECO:0000313" key="2">
    <source>
        <dbReference type="EMBL" id="QHS93279.1"/>
    </source>
</evidence>
<organism evidence="2">
    <name type="scientific">viral metagenome</name>
    <dbReference type="NCBI Taxonomy" id="1070528"/>
    <lineage>
        <taxon>unclassified sequences</taxon>
        <taxon>metagenomes</taxon>
        <taxon>organismal metagenomes</taxon>
    </lineage>
</organism>
<dbReference type="EMBL" id="MN739201">
    <property type="protein sequence ID" value="QHS93279.1"/>
    <property type="molecule type" value="Genomic_DNA"/>
</dbReference>